<reference evidence="9" key="1">
    <citation type="submission" date="2021-04" db="EMBL/GenBank/DDBJ databases">
        <authorList>
            <consortium name="Molecular Ecology Group"/>
        </authorList>
    </citation>
    <scope>NUCLEOTIDE SEQUENCE</scope>
</reference>
<dbReference type="PANTHER" id="PTHR13083">
    <property type="entry name" value="WD REPEAT-CONTAINING PROTEIN 91"/>
    <property type="match status" value="1"/>
</dbReference>
<dbReference type="InterPro" id="IPR006594">
    <property type="entry name" value="LisH"/>
</dbReference>
<evidence type="ECO:0000256" key="6">
    <source>
        <dbReference type="PROSITE-ProRule" id="PRU00221"/>
    </source>
</evidence>
<dbReference type="Pfam" id="PF23138">
    <property type="entry name" value="CTLH_Armc9"/>
    <property type="match status" value="1"/>
</dbReference>
<evidence type="ECO:0000313" key="10">
    <source>
        <dbReference type="Proteomes" id="UP000678393"/>
    </source>
</evidence>
<feature type="compositionally biased region" description="Low complexity" evidence="7">
    <location>
        <begin position="294"/>
        <end position="319"/>
    </location>
</feature>
<dbReference type="AlphaFoldDB" id="A0A8S3Z735"/>
<dbReference type="InterPro" id="IPR056327">
    <property type="entry name" value="ARMC9_CTLH-like_dom"/>
</dbReference>
<evidence type="ECO:0000256" key="3">
    <source>
        <dbReference type="ARBA" id="ARBA00006128"/>
    </source>
</evidence>
<dbReference type="InterPro" id="IPR015943">
    <property type="entry name" value="WD40/YVTN_repeat-like_dom_sf"/>
</dbReference>
<dbReference type="GO" id="GO:0141039">
    <property type="term" value="F:phosphatidylinositol 3-kinase inhibitor activity"/>
    <property type="evidence" value="ECO:0007669"/>
    <property type="project" value="InterPro"/>
</dbReference>
<dbReference type="InterPro" id="IPR036322">
    <property type="entry name" value="WD40_repeat_dom_sf"/>
</dbReference>
<dbReference type="PROSITE" id="PS50082">
    <property type="entry name" value="WD_REPEATS_2"/>
    <property type="match status" value="2"/>
</dbReference>
<dbReference type="InterPro" id="IPR039724">
    <property type="entry name" value="WDR91"/>
</dbReference>
<dbReference type="SMART" id="SM00667">
    <property type="entry name" value="LisH"/>
    <property type="match status" value="1"/>
</dbReference>
<comment type="caution">
    <text evidence="9">The sequence shown here is derived from an EMBL/GenBank/DDBJ whole genome shotgun (WGS) entry which is preliminary data.</text>
</comment>
<keyword evidence="6" id="KW-0853">WD repeat</keyword>
<dbReference type="SUPFAM" id="SSF50978">
    <property type="entry name" value="WD40 repeat-like"/>
    <property type="match status" value="1"/>
</dbReference>
<dbReference type="SMART" id="SM00320">
    <property type="entry name" value="WD40"/>
    <property type="match status" value="5"/>
</dbReference>
<feature type="domain" description="ARMC9 CTLH-like" evidence="8">
    <location>
        <begin position="52"/>
        <end position="168"/>
    </location>
</feature>
<dbReference type="Proteomes" id="UP000678393">
    <property type="component" value="Unassembled WGS sequence"/>
</dbReference>
<feature type="compositionally biased region" description="Low complexity" evidence="7">
    <location>
        <begin position="344"/>
        <end position="361"/>
    </location>
</feature>
<organism evidence="9 10">
    <name type="scientific">Candidula unifasciata</name>
    <dbReference type="NCBI Taxonomy" id="100452"/>
    <lineage>
        <taxon>Eukaryota</taxon>
        <taxon>Metazoa</taxon>
        <taxon>Spiralia</taxon>
        <taxon>Lophotrochozoa</taxon>
        <taxon>Mollusca</taxon>
        <taxon>Gastropoda</taxon>
        <taxon>Heterobranchia</taxon>
        <taxon>Euthyneura</taxon>
        <taxon>Panpulmonata</taxon>
        <taxon>Eupulmonata</taxon>
        <taxon>Stylommatophora</taxon>
        <taxon>Helicina</taxon>
        <taxon>Helicoidea</taxon>
        <taxon>Geomitridae</taxon>
        <taxon>Candidula</taxon>
    </lineage>
</organism>
<keyword evidence="5" id="KW-0967">Endosome</keyword>
<keyword evidence="10" id="KW-1185">Reference proteome</keyword>
<protein>
    <recommendedName>
        <fullName evidence="4">WD repeat-containing protein 91</fullName>
    </recommendedName>
</protein>
<feature type="repeat" description="WD" evidence="6">
    <location>
        <begin position="630"/>
        <end position="664"/>
    </location>
</feature>
<comment type="similarity">
    <text evidence="3">Belongs to the WD repeat WDR91 family.</text>
</comment>
<feature type="region of interest" description="Disordered" evidence="7">
    <location>
        <begin position="403"/>
        <end position="448"/>
    </location>
</feature>
<dbReference type="EMBL" id="CAJHNH020001416">
    <property type="protein sequence ID" value="CAG5122992.1"/>
    <property type="molecule type" value="Genomic_DNA"/>
</dbReference>
<evidence type="ECO:0000313" key="9">
    <source>
        <dbReference type="EMBL" id="CAG5122992.1"/>
    </source>
</evidence>
<dbReference type="Pfam" id="PF00400">
    <property type="entry name" value="WD40"/>
    <property type="match status" value="3"/>
</dbReference>
<dbReference type="PANTHER" id="PTHR13083:SF3">
    <property type="entry name" value="WD REPEAT-CONTAINING PROTEIN 91"/>
    <property type="match status" value="1"/>
</dbReference>
<evidence type="ECO:0000256" key="4">
    <source>
        <dbReference type="ARBA" id="ARBA00021116"/>
    </source>
</evidence>
<dbReference type="GO" id="GO:0051898">
    <property type="term" value="P:negative regulation of phosphatidylinositol 3-kinase/protein kinase B signal transduction"/>
    <property type="evidence" value="ECO:0007669"/>
    <property type="project" value="InterPro"/>
</dbReference>
<dbReference type="OrthoDB" id="193023at2759"/>
<feature type="region of interest" description="Disordered" evidence="7">
    <location>
        <begin position="237"/>
        <end position="387"/>
    </location>
</feature>
<dbReference type="GO" id="GO:0045022">
    <property type="term" value="P:early endosome to late endosome transport"/>
    <property type="evidence" value="ECO:0007669"/>
    <property type="project" value="InterPro"/>
</dbReference>
<evidence type="ECO:0000256" key="1">
    <source>
        <dbReference type="ARBA" id="ARBA00004220"/>
    </source>
</evidence>
<dbReference type="GO" id="GO:0031902">
    <property type="term" value="C:late endosome membrane"/>
    <property type="evidence" value="ECO:0007669"/>
    <property type="project" value="UniProtKB-SubCell"/>
</dbReference>
<gene>
    <name evidence="9" type="ORF">CUNI_LOCUS8550</name>
</gene>
<proteinExistence type="inferred from homology"/>
<feature type="repeat" description="WD" evidence="6">
    <location>
        <begin position="475"/>
        <end position="506"/>
    </location>
</feature>
<evidence type="ECO:0000256" key="5">
    <source>
        <dbReference type="ARBA" id="ARBA00022753"/>
    </source>
</evidence>
<dbReference type="PROSITE" id="PS50896">
    <property type="entry name" value="LISH"/>
    <property type="match status" value="1"/>
</dbReference>
<feature type="compositionally biased region" description="Polar residues" evidence="7">
    <location>
        <begin position="362"/>
        <end position="387"/>
    </location>
</feature>
<dbReference type="Gene3D" id="2.130.10.10">
    <property type="entry name" value="YVTN repeat-like/Quinoprotein amine dehydrogenase"/>
    <property type="match status" value="2"/>
</dbReference>
<sequence length="802" mass="88310">MATSCEKLDQLVKDYLLFRGFSSTLKAFDQELKTDKDRGLRVDRMMENIWSLIVGYDLQGLKEYWRYLNQRLFSRLEQRYAASERKLETSLLKLYIVNAQQSGRQDKVLAFFEQMGVELQTHPDFKEWFAFPFVSSPAENSLFSLYFNKQWQDTLLLSLHNFLSVVLQAMHILVLGGGVDISFIVSLTGVPVPTLLNVEFDARRMKTLQEENTSLKQQLLNEGGHMRDLRSATRRNMQLEGHPPPSPPDMVFDFSGLANESETPDPERQKTTRRFPLSLTSPLMGRKKSDSTLSKGKVAVQQQSSSASTSAAVGASAQGRQWRLPDSAVNPLLQNSGQGDGRRSSIATSALSSTSSQSSTTRQPVVSKQTATVRQSPVQLVKHSSYSSIDPVSMTAASQLANRSLSVPETKNTAAGRGRSLTTEVTSDVLQSSQSSLSHSPASSGVAMGSSADSDSAFALANDADSPFLLLEDEYREHSSAASYCHFSLNGQYVASLDVDGVVKVWHWSPQPATTATVMSKSAFLSLAWASKSDRWLLLGNRAGTIRLFDVKESKTYREVLVKPDNPANCMRVNDLSTSPSNMQFVCATSDFCPFTSDINTVSGRLLQWDLRTLKLERALLVDSTVCTAITCSSYSQSGHLLLTGGADGSLRIYDSSLQKPVQKWPGHDLPIHTVQFMGDKSVYSMSADGKLQEWSLHKPGQLVNTLSFSARDLGNVGKASTGSCRGRLFCLDLDHHYLLTYMGRRGVIYKVTGVASPTCVMELRPHQSPVVTVDWSPSVDTRVCLTSSADGKVKISTLLSK</sequence>
<evidence type="ECO:0000256" key="7">
    <source>
        <dbReference type="SAM" id="MobiDB-lite"/>
    </source>
</evidence>
<feature type="compositionally biased region" description="Polar residues" evidence="7">
    <location>
        <begin position="403"/>
        <end position="413"/>
    </location>
</feature>
<accession>A0A8S3Z735</accession>
<comment type="subcellular location">
    <subcellularLocation>
        <location evidence="1">Early endosome membrane</location>
        <topology evidence="1">Peripheral membrane protein</topology>
    </subcellularLocation>
    <subcellularLocation>
        <location evidence="2">Late endosome membrane</location>
    </subcellularLocation>
</comment>
<evidence type="ECO:0000259" key="8">
    <source>
        <dbReference type="Pfam" id="PF23138"/>
    </source>
</evidence>
<dbReference type="GO" id="GO:0031901">
    <property type="term" value="C:early endosome membrane"/>
    <property type="evidence" value="ECO:0007669"/>
    <property type="project" value="UniProtKB-SubCell"/>
</dbReference>
<dbReference type="InterPro" id="IPR001680">
    <property type="entry name" value="WD40_rpt"/>
</dbReference>
<feature type="compositionally biased region" description="Low complexity" evidence="7">
    <location>
        <begin position="427"/>
        <end position="448"/>
    </location>
</feature>
<name>A0A8S3Z735_9EUPU</name>
<evidence type="ECO:0000256" key="2">
    <source>
        <dbReference type="ARBA" id="ARBA00004414"/>
    </source>
</evidence>